<dbReference type="EC" id="2.7.13.3" evidence="2"/>
<dbReference type="SUPFAM" id="SSF52172">
    <property type="entry name" value="CheY-like"/>
    <property type="match status" value="2"/>
</dbReference>
<dbReference type="PROSITE" id="PS50109">
    <property type="entry name" value="HIS_KIN"/>
    <property type="match status" value="1"/>
</dbReference>
<keyword evidence="15" id="KW-1133">Transmembrane helix</keyword>
<dbReference type="Gene3D" id="3.30.565.10">
    <property type="entry name" value="Histidine kinase-like ATPase, C-terminal domain"/>
    <property type="match status" value="1"/>
</dbReference>
<dbReference type="InterPro" id="IPR035965">
    <property type="entry name" value="PAS-like_dom_sf"/>
</dbReference>
<dbReference type="SUPFAM" id="SSF141868">
    <property type="entry name" value="EAL domain-like"/>
    <property type="match status" value="1"/>
</dbReference>
<dbReference type="CDD" id="cd01948">
    <property type="entry name" value="EAL"/>
    <property type="match status" value="1"/>
</dbReference>
<feature type="compositionally biased region" description="Gly residues" evidence="14">
    <location>
        <begin position="609"/>
        <end position="620"/>
    </location>
</feature>
<sequence length="1473" mass="157670">MTRSRGTMRIPAAMSSEAMPPDDGTETVVDQGHRVELELTGSAIGKANASAVAMVFGQAIVATLSAVHLGLPLGLLILFVAIVGAVWRRLLYRKWPQLSATAAGCCRARWSFLGMTGLLAANNVLAVAVLYPQVPPQAAALVLIVILASLTVAALFLTLVRSALMLWLVPPLLATIIVSLLQGDRYGYTLAFIAPVYGLIVLRAAREQLAAAREQVRQRIAVEESARELARAKLQAEVASEAKSLFLANMSHEIRTPMNGVIGMADLLLDTPLAEQQRHYLGTLRQSAESLLHLLNNVLDLSKIESGRLDLENIAFSPQRLVEEVAQPFMHAASAKGVLLTVVVGADVPPAVLGDPFRIRQIVSNLLTNAVKFTERGTIAVSLTCECDAGAAAVDAGECRLCYAVSDTGVGIAPAAAAKLFAPFSQADNSTTRRFGGTGLGLVIIRELAQQMGGEVGFESEEGRGSTFWFRQRAVRHAGPLAGEQGPVLDGGLAGTRVLVAEDNAVNREIAAAILHSLGCQVELAEDGAQAVVAGLPDADDGRLHGESRHPPRRAGGWPDGGADHRPDGERAGRRPRAVPGGRHGRPCRQAGDARTACRGAAASPAAAGGAGGSRSGDAGGASRRAGAARREAGGADLRRQRRAVAADGRRRQQPGFRRAGARPVQPQHAADARRERYRQPAGRPADAAAGRARCQSSTATVGAGAGRAGASARDAAACRRPAGRRLAGGVARRACAVCRGAGAASRRNGGCRREGRMTTLTDQGHLLLVDDDEMIRMLAAESLQHAGFTVSEAGDGDAALCLVEEQEFDLLLLDVVMPGIDGYDVCRAIRGSPRGQWLPIMMLTGLNDTESIERAYAAGATDFVTKPINWLLLTQRVRYGLRAARAQAAVRHGRESLERAQRLARMGSWEWSLAQARFSCSEQLRRIFDDIELTGSSMPARFLERVRRSDRAVVAAARQRLMSEGTPYQATYGLRRGDGSLVEVFEEAIAIRDAAGQIVKLEGITQDISELVQAQRRIEHLALHDQLTGLANRQLFNELVTLELERAQRVASACAIVHIDLDHFKSFNDALGDASGDRLLCGVAERLQRFVSSREAQNLKPPMRANATVARIGGDSFALLLVDLVMPEHAALYAERLLQAVAQPMTVAGRELVLTACIGIAVHPRDGDSAESLWRHAEQALYAAKTAGPASSRFFADEMNAAASAKLELESNLRQAIVGEGLRLYFQPKVDVASGRMIGAEALLRWQHPRHGLLGPLHFIPLAEECGLIVALGDWVVAAAARHLRAWADAGIETVSVSVNLASPSFLQPDIVDRLVGIVQRAGVEPRQIVLELTESLLMVDSERTISVLDRLREQGFGLSLDDFGTGYSSLSYLKRFPLDELKIDRSFVTDASGDSKDAAIVLSIIELGCRFGMRVLAEGVETSAQASFLLANGCPLQQGFLFSRPLPAEDFSALLRSGRGHDFRRQLTATG</sequence>
<keyword evidence="15" id="KW-0472">Membrane</keyword>
<accession>A0A935UFP2</accession>
<evidence type="ECO:0000259" key="19">
    <source>
        <dbReference type="PROSITE" id="PS50883"/>
    </source>
</evidence>
<gene>
    <name evidence="21" type="ORF">IPJ27_03395</name>
</gene>
<dbReference type="EMBL" id="JADJMH010000001">
    <property type="protein sequence ID" value="MBK7673869.1"/>
    <property type="molecule type" value="Genomic_DNA"/>
</dbReference>
<dbReference type="SMART" id="SM00448">
    <property type="entry name" value="REC"/>
    <property type="match status" value="1"/>
</dbReference>
<evidence type="ECO:0000259" key="17">
    <source>
        <dbReference type="PROSITE" id="PS50110"/>
    </source>
</evidence>
<evidence type="ECO:0000256" key="7">
    <source>
        <dbReference type="ARBA" id="ARBA00022840"/>
    </source>
</evidence>
<evidence type="ECO:0000259" key="20">
    <source>
        <dbReference type="PROSITE" id="PS50887"/>
    </source>
</evidence>
<evidence type="ECO:0000256" key="1">
    <source>
        <dbReference type="ARBA" id="ARBA00000085"/>
    </source>
</evidence>
<dbReference type="Pfam" id="PF00563">
    <property type="entry name" value="EAL"/>
    <property type="match status" value="1"/>
</dbReference>
<dbReference type="Pfam" id="PF00990">
    <property type="entry name" value="GGDEF"/>
    <property type="match status" value="1"/>
</dbReference>
<comment type="catalytic activity">
    <reaction evidence="1">
        <text>ATP + protein L-histidine = ADP + protein N-phospho-L-histidine.</text>
        <dbReference type="EC" id="2.7.13.3"/>
    </reaction>
</comment>
<evidence type="ECO:0000256" key="3">
    <source>
        <dbReference type="ARBA" id="ARBA00022553"/>
    </source>
</evidence>
<dbReference type="SUPFAM" id="SSF47384">
    <property type="entry name" value="Homodimeric domain of signal transducing histidine kinase"/>
    <property type="match status" value="1"/>
</dbReference>
<feature type="transmembrane region" description="Helical" evidence="15">
    <location>
        <begin position="187"/>
        <end position="205"/>
    </location>
</feature>
<dbReference type="InterPro" id="IPR005467">
    <property type="entry name" value="His_kinase_dom"/>
</dbReference>
<keyword evidence="3 13" id="KW-0597">Phosphoprotein</keyword>
<evidence type="ECO:0000259" key="18">
    <source>
        <dbReference type="PROSITE" id="PS50113"/>
    </source>
</evidence>
<dbReference type="CDD" id="cd00082">
    <property type="entry name" value="HisKA"/>
    <property type="match status" value="1"/>
</dbReference>
<feature type="transmembrane region" description="Helical" evidence="15">
    <location>
        <begin position="112"/>
        <end position="132"/>
    </location>
</feature>
<dbReference type="CDD" id="cd01949">
    <property type="entry name" value="GGDEF"/>
    <property type="match status" value="1"/>
</dbReference>
<protein>
    <recommendedName>
        <fullName evidence="11">Sensory/regulatory protein RpfC</fullName>
        <ecNumber evidence="2">2.7.13.3</ecNumber>
    </recommendedName>
    <alternativeName>
        <fullName evidence="12">Virulence sensor protein BvgS</fullName>
    </alternativeName>
</protein>
<dbReference type="FunFam" id="3.20.20.450:FF:000001">
    <property type="entry name" value="Cyclic di-GMP phosphodiesterase yahA"/>
    <property type="match status" value="1"/>
</dbReference>
<feature type="region of interest" description="Disordered" evidence="14">
    <location>
        <begin position="1"/>
        <end position="25"/>
    </location>
</feature>
<dbReference type="SMART" id="SM00387">
    <property type="entry name" value="HATPase_c"/>
    <property type="match status" value="1"/>
</dbReference>
<feature type="compositionally biased region" description="Low complexity" evidence="14">
    <location>
        <begin position="681"/>
        <end position="694"/>
    </location>
</feature>
<dbReference type="InterPro" id="IPR004358">
    <property type="entry name" value="Sig_transdc_His_kin-like_C"/>
</dbReference>
<evidence type="ECO:0000256" key="14">
    <source>
        <dbReference type="SAM" id="MobiDB-lite"/>
    </source>
</evidence>
<dbReference type="SMART" id="SM00267">
    <property type="entry name" value="GGDEF"/>
    <property type="match status" value="1"/>
</dbReference>
<evidence type="ECO:0000256" key="5">
    <source>
        <dbReference type="ARBA" id="ARBA00022741"/>
    </source>
</evidence>
<feature type="domain" description="PAC" evidence="18">
    <location>
        <begin position="969"/>
        <end position="1021"/>
    </location>
</feature>
<feature type="domain" description="EAL" evidence="19">
    <location>
        <begin position="1207"/>
        <end position="1461"/>
    </location>
</feature>
<dbReference type="InterPro" id="IPR011006">
    <property type="entry name" value="CheY-like_superfamily"/>
</dbReference>
<feature type="transmembrane region" description="Helical" evidence="15">
    <location>
        <begin position="164"/>
        <end position="181"/>
    </location>
</feature>
<keyword evidence="8" id="KW-0902">Two-component regulatory system</keyword>
<dbReference type="CDD" id="cd16922">
    <property type="entry name" value="HATPase_EvgS-ArcB-TorS-like"/>
    <property type="match status" value="1"/>
</dbReference>
<dbReference type="PANTHER" id="PTHR44757">
    <property type="entry name" value="DIGUANYLATE CYCLASE DGCP"/>
    <property type="match status" value="1"/>
</dbReference>
<dbReference type="InterPro" id="IPR000700">
    <property type="entry name" value="PAS-assoc_C"/>
</dbReference>
<reference evidence="21 22" key="1">
    <citation type="submission" date="2020-10" db="EMBL/GenBank/DDBJ databases">
        <title>Connecting structure to function with the recovery of over 1000 high-quality activated sludge metagenome-assembled genomes encoding full-length rRNA genes using long-read sequencing.</title>
        <authorList>
            <person name="Singleton C.M."/>
            <person name="Petriglieri F."/>
            <person name="Kristensen J.M."/>
            <person name="Kirkegaard R.H."/>
            <person name="Michaelsen T.Y."/>
            <person name="Andersen M.H."/>
            <person name="Karst S.M."/>
            <person name="Dueholm M.S."/>
            <person name="Nielsen P.H."/>
            <person name="Albertsen M."/>
        </authorList>
    </citation>
    <scope>NUCLEOTIDE SEQUENCE [LARGE SCALE GENOMIC DNA]</scope>
    <source>
        <strain evidence="21">EsbW_18-Q3-R4-48_BATAC.285</strain>
    </source>
</reference>
<dbReference type="PROSITE" id="PS50113">
    <property type="entry name" value="PAC"/>
    <property type="match status" value="1"/>
</dbReference>
<evidence type="ECO:0000256" key="2">
    <source>
        <dbReference type="ARBA" id="ARBA00012438"/>
    </source>
</evidence>
<keyword evidence="4" id="KW-0808">Transferase</keyword>
<dbReference type="PROSITE" id="PS50883">
    <property type="entry name" value="EAL"/>
    <property type="match status" value="1"/>
</dbReference>
<feature type="compositionally biased region" description="Basic and acidic residues" evidence="14">
    <location>
        <begin position="562"/>
        <end position="573"/>
    </location>
</feature>
<dbReference type="Pfam" id="PF00072">
    <property type="entry name" value="Response_reg"/>
    <property type="match status" value="1"/>
</dbReference>
<dbReference type="InterPro" id="IPR003661">
    <property type="entry name" value="HisK_dim/P_dom"/>
</dbReference>
<feature type="transmembrane region" description="Helical" evidence="15">
    <location>
        <begin position="138"/>
        <end position="157"/>
    </location>
</feature>
<dbReference type="Proteomes" id="UP000697998">
    <property type="component" value="Unassembled WGS sequence"/>
</dbReference>
<dbReference type="GO" id="GO:0000155">
    <property type="term" value="F:phosphorelay sensor kinase activity"/>
    <property type="evidence" value="ECO:0007669"/>
    <property type="project" value="InterPro"/>
</dbReference>
<dbReference type="InterPro" id="IPR013655">
    <property type="entry name" value="PAS_fold_3"/>
</dbReference>
<keyword evidence="6" id="KW-0418">Kinase</keyword>
<evidence type="ECO:0000256" key="11">
    <source>
        <dbReference type="ARBA" id="ARBA00068150"/>
    </source>
</evidence>
<dbReference type="Pfam" id="PF08447">
    <property type="entry name" value="PAS_3"/>
    <property type="match status" value="1"/>
</dbReference>
<evidence type="ECO:0000256" key="4">
    <source>
        <dbReference type="ARBA" id="ARBA00022679"/>
    </source>
</evidence>
<feature type="transmembrane region" description="Helical" evidence="15">
    <location>
        <begin position="73"/>
        <end position="91"/>
    </location>
</feature>
<dbReference type="InterPro" id="IPR052155">
    <property type="entry name" value="Biofilm_reg_signaling"/>
</dbReference>
<dbReference type="InterPro" id="IPR036097">
    <property type="entry name" value="HisK_dim/P_sf"/>
</dbReference>
<dbReference type="Pfam" id="PF02518">
    <property type="entry name" value="HATPase_c"/>
    <property type="match status" value="1"/>
</dbReference>
<evidence type="ECO:0000256" key="12">
    <source>
        <dbReference type="ARBA" id="ARBA00070152"/>
    </source>
</evidence>
<feature type="region of interest" description="Disordered" evidence="14">
    <location>
        <begin position="537"/>
        <end position="716"/>
    </location>
</feature>
<keyword evidence="15" id="KW-0812">Transmembrane</keyword>
<dbReference type="SMART" id="SM00388">
    <property type="entry name" value="HisKA"/>
    <property type="match status" value="1"/>
</dbReference>
<dbReference type="Gene3D" id="3.30.450.20">
    <property type="entry name" value="PAS domain"/>
    <property type="match status" value="1"/>
</dbReference>
<feature type="domain" description="Histidine kinase" evidence="16">
    <location>
        <begin position="249"/>
        <end position="476"/>
    </location>
</feature>
<dbReference type="GO" id="GO:0005524">
    <property type="term" value="F:ATP binding"/>
    <property type="evidence" value="ECO:0007669"/>
    <property type="project" value="UniProtKB-KW"/>
</dbReference>
<dbReference type="PANTHER" id="PTHR44757:SF2">
    <property type="entry name" value="BIOFILM ARCHITECTURE MAINTENANCE PROTEIN MBAA"/>
    <property type="match status" value="1"/>
</dbReference>
<dbReference type="PROSITE" id="PS50887">
    <property type="entry name" value="GGDEF"/>
    <property type="match status" value="1"/>
</dbReference>
<evidence type="ECO:0000256" key="8">
    <source>
        <dbReference type="ARBA" id="ARBA00023012"/>
    </source>
</evidence>
<dbReference type="InterPro" id="IPR003594">
    <property type="entry name" value="HATPase_dom"/>
</dbReference>
<name>A0A935UFP2_9PROT</name>
<dbReference type="InterPro" id="IPR000014">
    <property type="entry name" value="PAS"/>
</dbReference>
<dbReference type="PRINTS" id="PR00344">
    <property type="entry name" value="BCTRLSENSOR"/>
</dbReference>
<evidence type="ECO:0000256" key="9">
    <source>
        <dbReference type="ARBA" id="ARBA00058004"/>
    </source>
</evidence>
<feature type="compositionally biased region" description="Low complexity" evidence="14">
    <location>
        <begin position="591"/>
        <end position="608"/>
    </location>
</feature>
<evidence type="ECO:0000259" key="16">
    <source>
        <dbReference type="PROSITE" id="PS50109"/>
    </source>
</evidence>
<dbReference type="InterPro" id="IPR035919">
    <property type="entry name" value="EAL_sf"/>
</dbReference>
<dbReference type="InterPro" id="IPR043128">
    <property type="entry name" value="Rev_trsase/Diguanyl_cyclase"/>
</dbReference>
<dbReference type="Gene3D" id="3.30.70.270">
    <property type="match status" value="1"/>
</dbReference>
<dbReference type="CDD" id="cd00130">
    <property type="entry name" value="PAS"/>
    <property type="match status" value="1"/>
</dbReference>
<feature type="domain" description="GGDEF" evidence="20">
    <location>
        <begin position="1053"/>
        <end position="1198"/>
    </location>
</feature>
<evidence type="ECO:0000313" key="21">
    <source>
        <dbReference type="EMBL" id="MBK7673869.1"/>
    </source>
</evidence>
<dbReference type="InterPro" id="IPR000160">
    <property type="entry name" value="GGDEF_dom"/>
</dbReference>
<dbReference type="SMART" id="SM00052">
    <property type="entry name" value="EAL"/>
    <property type="match status" value="1"/>
</dbReference>
<evidence type="ECO:0000256" key="6">
    <source>
        <dbReference type="ARBA" id="ARBA00022777"/>
    </source>
</evidence>
<keyword evidence="7" id="KW-0067">ATP-binding</keyword>
<dbReference type="Gene3D" id="1.10.287.130">
    <property type="match status" value="1"/>
</dbReference>
<dbReference type="SUPFAM" id="SSF55785">
    <property type="entry name" value="PYP-like sensor domain (PAS domain)"/>
    <property type="match status" value="1"/>
</dbReference>
<dbReference type="SUPFAM" id="SSF55874">
    <property type="entry name" value="ATPase domain of HSP90 chaperone/DNA topoisomerase II/histidine kinase"/>
    <property type="match status" value="1"/>
</dbReference>
<keyword evidence="5" id="KW-0547">Nucleotide-binding</keyword>
<dbReference type="Pfam" id="PF00512">
    <property type="entry name" value="HisKA"/>
    <property type="match status" value="1"/>
</dbReference>
<dbReference type="NCBIfam" id="TIGR00254">
    <property type="entry name" value="GGDEF"/>
    <property type="match status" value="1"/>
</dbReference>
<evidence type="ECO:0000256" key="10">
    <source>
        <dbReference type="ARBA" id="ARBA00064003"/>
    </source>
</evidence>
<comment type="function">
    <text evidence="9">Member of the two-component regulatory system BvgS/BvgA. Phosphorylates BvgA via a four-step phosphorelay in response to environmental signals.</text>
</comment>
<comment type="caution">
    <text evidence="21">The sequence shown here is derived from an EMBL/GenBank/DDBJ whole genome shotgun (WGS) entry which is preliminary data.</text>
</comment>
<dbReference type="Gene3D" id="2.10.70.100">
    <property type="match status" value="1"/>
</dbReference>
<organism evidence="21 22">
    <name type="scientific">Candidatus Accumulibacter proximus</name>
    <dbReference type="NCBI Taxonomy" id="2954385"/>
    <lineage>
        <taxon>Bacteria</taxon>
        <taxon>Pseudomonadati</taxon>
        <taxon>Pseudomonadota</taxon>
        <taxon>Betaproteobacteria</taxon>
        <taxon>Candidatus Accumulibacter</taxon>
    </lineage>
</organism>
<dbReference type="InterPro" id="IPR001789">
    <property type="entry name" value="Sig_transdc_resp-reg_receiver"/>
</dbReference>
<dbReference type="Gene3D" id="3.20.20.450">
    <property type="entry name" value="EAL domain"/>
    <property type="match status" value="1"/>
</dbReference>
<feature type="compositionally biased region" description="Basic and acidic residues" evidence="14">
    <location>
        <begin position="629"/>
        <end position="639"/>
    </location>
</feature>
<feature type="domain" description="Response regulatory" evidence="17">
    <location>
        <begin position="766"/>
        <end position="882"/>
    </location>
</feature>
<dbReference type="FunFam" id="3.30.565.10:FF:000010">
    <property type="entry name" value="Sensor histidine kinase RcsC"/>
    <property type="match status" value="1"/>
</dbReference>
<proteinExistence type="predicted"/>
<dbReference type="SUPFAM" id="SSF55073">
    <property type="entry name" value="Nucleotide cyclase"/>
    <property type="match status" value="1"/>
</dbReference>
<evidence type="ECO:0000313" key="22">
    <source>
        <dbReference type="Proteomes" id="UP000697998"/>
    </source>
</evidence>
<dbReference type="FunFam" id="1.10.287.130:FF:000002">
    <property type="entry name" value="Two-component osmosensing histidine kinase"/>
    <property type="match status" value="1"/>
</dbReference>
<dbReference type="Gene3D" id="3.40.50.2300">
    <property type="match status" value="2"/>
</dbReference>
<dbReference type="InterPro" id="IPR036890">
    <property type="entry name" value="HATPase_C_sf"/>
</dbReference>
<comment type="subunit">
    <text evidence="10">At low DSF concentrations, interacts with RpfF.</text>
</comment>
<dbReference type="InterPro" id="IPR001633">
    <property type="entry name" value="EAL_dom"/>
</dbReference>
<evidence type="ECO:0000256" key="15">
    <source>
        <dbReference type="SAM" id="Phobius"/>
    </source>
</evidence>
<feature type="compositionally biased region" description="Basic and acidic residues" evidence="14">
    <location>
        <begin position="540"/>
        <end position="550"/>
    </location>
</feature>
<evidence type="ECO:0000256" key="13">
    <source>
        <dbReference type="PROSITE-ProRule" id="PRU00169"/>
    </source>
</evidence>
<feature type="modified residue" description="4-aspartylphosphate" evidence="13">
    <location>
        <position position="815"/>
    </location>
</feature>
<dbReference type="PROSITE" id="PS50110">
    <property type="entry name" value="RESPONSE_REGULATORY"/>
    <property type="match status" value="1"/>
</dbReference>
<dbReference type="InterPro" id="IPR029787">
    <property type="entry name" value="Nucleotide_cyclase"/>
</dbReference>